<sequence>MERFRTAIRRNVTTLVALVALPLAAAAEGDRVDTLFEKLQGAEGREAARLAGQIRAEWSKSGSAAMDLLLRRGKEAIEAEEFSKAVEHLTALTDHAPEFAEGWAARGLAFYRQGEYMLALADLERALALEPRHFGALRGVGAVMQQLDRPELAWRAYREVLALYPENAQVREAMEPLEPEVLGRAL</sequence>
<organism evidence="5 6">
    <name type="scientific">Rhodosalinus sediminis</name>
    <dbReference type="NCBI Taxonomy" id="1940533"/>
    <lineage>
        <taxon>Bacteria</taxon>
        <taxon>Pseudomonadati</taxon>
        <taxon>Pseudomonadota</taxon>
        <taxon>Alphaproteobacteria</taxon>
        <taxon>Rhodobacterales</taxon>
        <taxon>Paracoccaceae</taxon>
        <taxon>Rhodosalinus</taxon>
    </lineage>
</organism>
<dbReference type="PANTHER" id="PTHR44858:SF1">
    <property type="entry name" value="UDP-N-ACETYLGLUCOSAMINE--PEPTIDE N-ACETYLGLUCOSAMINYLTRANSFERASE SPINDLY-RELATED"/>
    <property type="match status" value="1"/>
</dbReference>
<dbReference type="PANTHER" id="PTHR44858">
    <property type="entry name" value="TETRATRICOPEPTIDE REPEAT PROTEIN 6"/>
    <property type="match status" value="1"/>
</dbReference>
<name>A0A3D9BSJ8_9RHOB</name>
<dbReference type="OrthoDB" id="9815010at2"/>
<accession>A0A3D9BSJ8</accession>
<keyword evidence="6" id="KW-1185">Reference proteome</keyword>
<dbReference type="Proteomes" id="UP000257131">
    <property type="component" value="Unassembled WGS sequence"/>
</dbReference>
<dbReference type="InterPro" id="IPR011990">
    <property type="entry name" value="TPR-like_helical_dom_sf"/>
</dbReference>
<proteinExistence type="predicted"/>
<dbReference type="SMART" id="SM00028">
    <property type="entry name" value="TPR"/>
    <property type="match status" value="3"/>
</dbReference>
<evidence type="ECO:0000256" key="2">
    <source>
        <dbReference type="ARBA" id="ARBA00022803"/>
    </source>
</evidence>
<dbReference type="AlphaFoldDB" id="A0A3D9BSJ8"/>
<feature type="repeat" description="TPR" evidence="3">
    <location>
        <begin position="100"/>
        <end position="133"/>
    </location>
</feature>
<feature type="signal peptide" evidence="4">
    <location>
        <begin position="1"/>
        <end position="25"/>
    </location>
</feature>
<protein>
    <submittedName>
        <fullName evidence="5">Tetratricopeptide repeat protein</fullName>
    </submittedName>
</protein>
<comment type="caution">
    <text evidence="5">The sequence shown here is derived from an EMBL/GenBank/DDBJ whole genome shotgun (WGS) entry which is preliminary data.</text>
</comment>
<dbReference type="Gene3D" id="1.25.40.10">
    <property type="entry name" value="Tetratricopeptide repeat domain"/>
    <property type="match status" value="1"/>
</dbReference>
<dbReference type="EMBL" id="QOHR01000011">
    <property type="protein sequence ID" value="REC56495.1"/>
    <property type="molecule type" value="Genomic_DNA"/>
</dbReference>
<reference evidence="5 6" key="1">
    <citation type="journal article" date="2017" name="Int. J. Syst. Evol. Microbiol.">
        <title>Rhodosalinus sediminis gen. nov., sp. nov., isolated from marine saltern.</title>
        <authorList>
            <person name="Guo L.Y."/>
            <person name="Ling S.K."/>
            <person name="Li C.M."/>
            <person name="Chen G.J."/>
            <person name="Du Z.J."/>
        </authorList>
    </citation>
    <scope>NUCLEOTIDE SEQUENCE [LARGE SCALE GENOMIC DNA]</scope>
    <source>
        <strain evidence="5 6">WDN1C137</strain>
    </source>
</reference>
<evidence type="ECO:0000256" key="3">
    <source>
        <dbReference type="PROSITE-ProRule" id="PRU00339"/>
    </source>
</evidence>
<keyword evidence="2 3" id="KW-0802">TPR repeat</keyword>
<dbReference type="InterPro" id="IPR050498">
    <property type="entry name" value="Ycf3"/>
</dbReference>
<evidence type="ECO:0000256" key="1">
    <source>
        <dbReference type="ARBA" id="ARBA00022737"/>
    </source>
</evidence>
<evidence type="ECO:0000313" key="5">
    <source>
        <dbReference type="EMBL" id="REC56495.1"/>
    </source>
</evidence>
<feature type="chain" id="PRO_5017730251" evidence="4">
    <location>
        <begin position="26"/>
        <end position="186"/>
    </location>
</feature>
<keyword evidence="4" id="KW-0732">Signal</keyword>
<dbReference type="Pfam" id="PF00515">
    <property type="entry name" value="TPR_1"/>
    <property type="match status" value="1"/>
</dbReference>
<dbReference type="SUPFAM" id="SSF48452">
    <property type="entry name" value="TPR-like"/>
    <property type="match status" value="1"/>
</dbReference>
<dbReference type="PROSITE" id="PS50005">
    <property type="entry name" value="TPR"/>
    <property type="match status" value="1"/>
</dbReference>
<dbReference type="RefSeq" id="WP_115979700.1">
    <property type="nucleotide sequence ID" value="NZ_QOHR01000011.1"/>
</dbReference>
<gene>
    <name evidence="5" type="ORF">DRV84_09475</name>
</gene>
<keyword evidence="1" id="KW-0677">Repeat</keyword>
<evidence type="ECO:0000313" key="6">
    <source>
        <dbReference type="Proteomes" id="UP000257131"/>
    </source>
</evidence>
<evidence type="ECO:0000256" key="4">
    <source>
        <dbReference type="SAM" id="SignalP"/>
    </source>
</evidence>
<dbReference type="InterPro" id="IPR019734">
    <property type="entry name" value="TPR_rpt"/>
</dbReference>